<evidence type="ECO:0000256" key="1">
    <source>
        <dbReference type="ARBA" id="ARBA00004123"/>
    </source>
</evidence>
<dbReference type="InterPro" id="IPR000504">
    <property type="entry name" value="RRM_dom"/>
</dbReference>
<comment type="subcellular location">
    <subcellularLocation>
        <location evidence="1 8">Nucleus</location>
    </subcellularLocation>
</comment>
<evidence type="ECO:0000259" key="10">
    <source>
        <dbReference type="PROSITE" id="PS50102"/>
    </source>
</evidence>
<dbReference type="Gene3D" id="3.30.70.330">
    <property type="match status" value="1"/>
</dbReference>
<evidence type="ECO:0000256" key="5">
    <source>
        <dbReference type="ARBA" id="ARBA00023242"/>
    </source>
</evidence>
<proteinExistence type="predicted"/>
<dbReference type="GO" id="GO:0005654">
    <property type="term" value="C:nucleoplasm"/>
    <property type="evidence" value="ECO:0007669"/>
    <property type="project" value="UniProtKB-UniRule"/>
</dbReference>
<comment type="subunit">
    <text evidence="8">Associates with the spliceosome.</text>
</comment>
<dbReference type="InterPro" id="IPR040052">
    <property type="entry name" value="RBM17"/>
</dbReference>
<dbReference type="AlphaFoldDB" id="A0A8C7CZ95"/>
<keyword evidence="4 8" id="KW-0508">mRNA splicing</keyword>
<dbReference type="InterPro" id="IPR012677">
    <property type="entry name" value="Nucleotide-bd_a/b_plait_sf"/>
</dbReference>
<dbReference type="GO" id="GO:0071011">
    <property type="term" value="C:precatalytic spliceosome"/>
    <property type="evidence" value="ECO:0007669"/>
    <property type="project" value="TreeGrafter"/>
</dbReference>
<dbReference type="GO" id="GO:0003723">
    <property type="term" value="F:RNA binding"/>
    <property type="evidence" value="ECO:0007669"/>
    <property type="project" value="UniProtKB-UniRule"/>
</dbReference>
<dbReference type="PROSITE" id="PS50174">
    <property type="entry name" value="G_PATCH"/>
    <property type="match status" value="1"/>
</dbReference>
<evidence type="ECO:0000256" key="2">
    <source>
        <dbReference type="ARBA" id="ARBA00022664"/>
    </source>
</evidence>
<feature type="compositionally biased region" description="Acidic residues" evidence="9">
    <location>
        <begin position="161"/>
        <end position="170"/>
    </location>
</feature>
<dbReference type="GO" id="GO:0000380">
    <property type="term" value="P:alternative mRNA splicing, via spliceosome"/>
    <property type="evidence" value="ECO:0007669"/>
    <property type="project" value="TreeGrafter"/>
</dbReference>
<feature type="region of interest" description="Disordered" evidence="9">
    <location>
        <begin position="116"/>
        <end position="178"/>
    </location>
</feature>
<evidence type="ECO:0000313" key="12">
    <source>
        <dbReference type="Ensembl" id="ENSOKIP00005011742.1"/>
    </source>
</evidence>
<keyword evidence="8" id="KW-0747">Spliceosome</keyword>
<dbReference type="Pfam" id="PF00076">
    <property type="entry name" value="RRM_1"/>
    <property type="match status" value="1"/>
</dbReference>
<feature type="compositionally biased region" description="Basic and acidic residues" evidence="9">
    <location>
        <begin position="116"/>
        <end position="137"/>
    </location>
</feature>
<keyword evidence="5 8" id="KW-0539">Nucleus</keyword>
<dbReference type="InterPro" id="IPR000467">
    <property type="entry name" value="G_patch_dom"/>
</dbReference>
<dbReference type="CDD" id="cd12647">
    <property type="entry name" value="RRM_UHM_SPF45"/>
    <property type="match status" value="1"/>
</dbReference>
<dbReference type="GO" id="GO:0045292">
    <property type="term" value="P:mRNA cis splicing, via spliceosome"/>
    <property type="evidence" value="ECO:0007669"/>
    <property type="project" value="UniProtKB-UniRule"/>
</dbReference>
<dbReference type="GeneTree" id="ENSGT00790000123099"/>
<dbReference type="InterPro" id="IPR035979">
    <property type="entry name" value="RBD_domain_sf"/>
</dbReference>
<dbReference type="InterPro" id="IPR034653">
    <property type="entry name" value="SPF45_RRM"/>
</dbReference>
<dbReference type="Pfam" id="PF01585">
    <property type="entry name" value="G-patch"/>
    <property type="match status" value="1"/>
</dbReference>
<dbReference type="PROSITE" id="PS50102">
    <property type="entry name" value="RRM"/>
    <property type="match status" value="1"/>
</dbReference>
<evidence type="ECO:0000259" key="11">
    <source>
        <dbReference type="PROSITE" id="PS50174"/>
    </source>
</evidence>
<dbReference type="InterPro" id="IPR003954">
    <property type="entry name" value="RRM_euk-type"/>
</dbReference>
<gene>
    <name evidence="12" type="primary">RBM17</name>
    <name evidence="12" type="synonym">rbm17</name>
</gene>
<dbReference type="PANTHER" id="PTHR13288:SF8">
    <property type="entry name" value="SPLICING FACTOR 45"/>
    <property type="match status" value="1"/>
</dbReference>
<dbReference type="PIRSF" id="PIRSF031066">
    <property type="entry name" value="Splicing_factor_SPF45"/>
    <property type="match status" value="1"/>
</dbReference>
<evidence type="ECO:0000256" key="3">
    <source>
        <dbReference type="ARBA" id="ARBA00022884"/>
    </source>
</evidence>
<reference evidence="12" key="1">
    <citation type="submission" date="2025-08" db="UniProtKB">
        <authorList>
            <consortium name="Ensembl"/>
        </authorList>
    </citation>
    <scope>IDENTIFICATION</scope>
</reference>
<comment type="subunit">
    <text evidence="6">Binds SXL. Associates with the spliceosome. Interacts with SF3B1, SF1 and U2AF2.</text>
</comment>
<dbReference type="SMART" id="SM00361">
    <property type="entry name" value="RRM_1"/>
    <property type="match status" value="1"/>
</dbReference>
<feature type="domain" description="RRM" evidence="10">
    <location>
        <begin position="322"/>
        <end position="406"/>
    </location>
</feature>
<organism evidence="12 13">
    <name type="scientific">Oncorhynchus kisutch</name>
    <name type="common">Coho salmon</name>
    <name type="synonym">Salmo kisutch</name>
    <dbReference type="NCBI Taxonomy" id="8019"/>
    <lineage>
        <taxon>Eukaryota</taxon>
        <taxon>Metazoa</taxon>
        <taxon>Chordata</taxon>
        <taxon>Craniata</taxon>
        <taxon>Vertebrata</taxon>
        <taxon>Euteleostomi</taxon>
        <taxon>Actinopterygii</taxon>
        <taxon>Neopterygii</taxon>
        <taxon>Teleostei</taxon>
        <taxon>Protacanthopterygii</taxon>
        <taxon>Salmoniformes</taxon>
        <taxon>Salmonidae</taxon>
        <taxon>Salmoninae</taxon>
        <taxon>Oncorhynchus</taxon>
    </lineage>
</organism>
<evidence type="ECO:0000256" key="7">
    <source>
        <dbReference type="ARBA" id="ARBA00074919"/>
    </source>
</evidence>
<evidence type="ECO:0000256" key="8">
    <source>
        <dbReference type="PIRNR" id="PIRNR031066"/>
    </source>
</evidence>
<name>A0A8C7CZ95_ONCKI</name>
<feature type="domain" description="G-patch" evidence="11">
    <location>
        <begin position="245"/>
        <end position="285"/>
    </location>
</feature>
<reference evidence="12" key="2">
    <citation type="submission" date="2025-09" db="UniProtKB">
        <authorList>
            <consortium name="Ensembl"/>
        </authorList>
    </citation>
    <scope>IDENTIFICATION</scope>
</reference>
<feature type="region of interest" description="Disordered" evidence="9">
    <location>
        <begin position="201"/>
        <end position="243"/>
    </location>
</feature>
<evidence type="ECO:0000256" key="4">
    <source>
        <dbReference type="ARBA" id="ARBA00023187"/>
    </source>
</evidence>
<dbReference type="SUPFAM" id="SSF54928">
    <property type="entry name" value="RNA-binding domain, RBD"/>
    <property type="match status" value="1"/>
</dbReference>
<comment type="function">
    <text evidence="8">Splice factor that binds to the single-stranded 3'AG at the exon/intron border and promotes its utilization in the second catalytic step. Involved in the regulation of alternative splicing and the utilization of cryptic splice sites.</text>
</comment>
<keyword evidence="3 8" id="KW-0694">RNA-binding</keyword>
<keyword evidence="13" id="KW-1185">Reference proteome</keyword>
<protein>
    <recommendedName>
        <fullName evidence="7 8">Splicing factor 45</fullName>
    </recommendedName>
    <alternativeName>
        <fullName evidence="8">RNA-binding motif protein 17</fullName>
    </alternativeName>
</protein>
<dbReference type="Ensembl" id="ENSOKIT00005012555.1">
    <property type="protein sequence ID" value="ENSOKIP00005011742.1"/>
    <property type="gene ID" value="ENSOKIG00005005318.1"/>
</dbReference>
<dbReference type="SMART" id="SM00443">
    <property type="entry name" value="G_patch"/>
    <property type="match status" value="1"/>
</dbReference>
<dbReference type="FunFam" id="3.30.70.330:FF:000079">
    <property type="entry name" value="Putative splicing factor 45"/>
    <property type="match status" value="1"/>
</dbReference>
<evidence type="ECO:0000313" key="13">
    <source>
        <dbReference type="Proteomes" id="UP000694557"/>
    </source>
</evidence>
<sequence>MSLYDDMGVGSATSDTKTEGWSKNFKLLQSQLKVKKAALTQAKSQRMKQGTVLAPVIDLKRGGSADDRQIIDTPPHIAAGLKDTAPSGFSSGDTLIPLADEYDPMFPNDYEKVVKRHREERQRQREQERLKEIEEREKKRKDRHEGSSAPSGFSRFPAAEGESDEEEEDYEKEKRKRSEMTFNMLDEVSVLTVSLSLPGSSYSYEDEMRPSRGSKAAIPPPMYEDSDRPRSPPGGPTNSFLANMGGTVAHKIMQKYGFREGQGLGKHEQGLSTALSVEKTSKRGGKIIIGDATEKSNAILHISLSAKSEANPLTEILKCPTKVVLLRNMVGRGEVDEDLEGETKEECEKYGKVIKCVIFEIAQVTDDEAVRIFLEFERVESAIKAVVDLNGRFFGGRVVKACFYNQDKFRVLDLGEQM</sequence>
<dbReference type="PANTHER" id="PTHR13288">
    <property type="entry name" value="SPLICING FACTOR 45 SPF45"/>
    <property type="match status" value="1"/>
</dbReference>
<keyword evidence="2 8" id="KW-0507">mRNA processing</keyword>
<evidence type="ECO:0000256" key="6">
    <source>
        <dbReference type="ARBA" id="ARBA00065586"/>
    </source>
</evidence>
<dbReference type="Proteomes" id="UP000694557">
    <property type="component" value="Unassembled WGS sequence"/>
</dbReference>
<evidence type="ECO:0000256" key="9">
    <source>
        <dbReference type="SAM" id="MobiDB-lite"/>
    </source>
</evidence>
<accession>A0A8C7CZ95</accession>